<organism evidence="6 7">
    <name type="scientific">Seminibacterium arietis</name>
    <dbReference type="NCBI Taxonomy" id="1173502"/>
    <lineage>
        <taxon>Bacteria</taxon>
        <taxon>Pseudomonadati</taxon>
        <taxon>Pseudomonadota</taxon>
        <taxon>Gammaproteobacteria</taxon>
        <taxon>Pasteurellales</taxon>
        <taxon>Pasteurellaceae</taxon>
        <taxon>Seminibacterium</taxon>
    </lineage>
</organism>
<dbReference type="RefSeq" id="WP_380819329.1">
    <property type="nucleotide sequence ID" value="NZ_JBHTJN010000008.1"/>
</dbReference>
<comment type="caution">
    <text evidence="6">The sequence shown here is derived from an EMBL/GenBank/DDBJ whole genome shotgun (WGS) entry which is preliminary data.</text>
</comment>
<evidence type="ECO:0000313" key="6">
    <source>
        <dbReference type="EMBL" id="MFD0965898.1"/>
    </source>
</evidence>
<proteinExistence type="inferred from homology"/>
<evidence type="ECO:0000256" key="2">
    <source>
        <dbReference type="ARBA" id="ARBA00022598"/>
    </source>
</evidence>
<feature type="domain" description="AMP-binding enzyme C-terminal" evidence="5">
    <location>
        <begin position="412"/>
        <end position="483"/>
    </location>
</feature>
<dbReference type="Proteomes" id="UP001596996">
    <property type="component" value="Unassembled WGS sequence"/>
</dbReference>
<keyword evidence="3" id="KW-0812">Transmembrane</keyword>
<dbReference type="InterPro" id="IPR000873">
    <property type="entry name" value="AMP-dep_synth/lig_dom"/>
</dbReference>
<dbReference type="InterPro" id="IPR020845">
    <property type="entry name" value="AMP-binding_CS"/>
</dbReference>
<comment type="similarity">
    <text evidence="1">Belongs to the ATP-dependent AMP-binding enzyme family.</text>
</comment>
<gene>
    <name evidence="6" type="ORF">ACFQ02_03390</name>
</gene>
<dbReference type="PANTHER" id="PTHR43201">
    <property type="entry name" value="ACYL-COA SYNTHETASE"/>
    <property type="match status" value="1"/>
</dbReference>
<dbReference type="Pfam" id="PF00501">
    <property type="entry name" value="AMP-binding"/>
    <property type="match status" value="1"/>
</dbReference>
<keyword evidence="7" id="KW-1185">Reference proteome</keyword>
<keyword evidence="3" id="KW-0472">Membrane</keyword>
<dbReference type="PANTHER" id="PTHR43201:SF5">
    <property type="entry name" value="MEDIUM-CHAIN ACYL-COA LIGASE ACSF2, MITOCHONDRIAL"/>
    <property type="match status" value="1"/>
</dbReference>
<dbReference type="SUPFAM" id="SSF56801">
    <property type="entry name" value="Acetyl-CoA synthetase-like"/>
    <property type="match status" value="1"/>
</dbReference>
<name>A0ABW3I825_9PAST</name>
<reference evidence="7" key="1">
    <citation type="journal article" date="2019" name="Int. J. Syst. Evol. Microbiol.">
        <title>The Global Catalogue of Microorganisms (GCM) 10K type strain sequencing project: providing services to taxonomists for standard genome sequencing and annotation.</title>
        <authorList>
            <consortium name="The Broad Institute Genomics Platform"/>
            <consortium name="The Broad Institute Genome Sequencing Center for Infectious Disease"/>
            <person name="Wu L."/>
            <person name="Ma J."/>
        </authorList>
    </citation>
    <scope>NUCLEOTIDE SEQUENCE [LARGE SCALE GENOMIC DNA]</scope>
    <source>
        <strain evidence="7">CCUG 61707</strain>
    </source>
</reference>
<dbReference type="InterPro" id="IPR045851">
    <property type="entry name" value="AMP-bd_C_sf"/>
</dbReference>
<dbReference type="InterPro" id="IPR025110">
    <property type="entry name" value="AMP-bd_C"/>
</dbReference>
<keyword evidence="3" id="KW-1133">Transmembrane helix</keyword>
<evidence type="ECO:0000259" key="4">
    <source>
        <dbReference type="Pfam" id="PF00501"/>
    </source>
</evidence>
<dbReference type="InterPro" id="IPR042099">
    <property type="entry name" value="ANL_N_sf"/>
</dbReference>
<dbReference type="Pfam" id="PF13193">
    <property type="entry name" value="AMP-binding_C"/>
    <property type="match status" value="1"/>
</dbReference>
<dbReference type="Gene3D" id="3.30.300.30">
    <property type="match status" value="1"/>
</dbReference>
<feature type="domain" description="AMP-dependent synthetase/ligase" evidence="4">
    <location>
        <begin position="8"/>
        <end position="358"/>
    </location>
</feature>
<protein>
    <submittedName>
        <fullName evidence="6">Class I adenylate-forming enzyme family protein</fullName>
    </submittedName>
</protein>
<feature type="transmembrane region" description="Helical" evidence="3">
    <location>
        <begin position="199"/>
        <end position="221"/>
    </location>
</feature>
<evidence type="ECO:0000256" key="1">
    <source>
        <dbReference type="ARBA" id="ARBA00006432"/>
    </source>
</evidence>
<dbReference type="EMBL" id="JBHTJN010000008">
    <property type="protein sequence ID" value="MFD0965898.1"/>
    <property type="molecule type" value="Genomic_DNA"/>
</dbReference>
<evidence type="ECO:0000256" key="3">
    <source>
        <dbReference type="SAM" id="Phobius"/>
    </source>
</evidence>
<evidence type="ECO:0000313" key="7">
    <source>
        <dbReference type="Proteomes" id="UP001596996"/>
    </source>
</evidence>
<sequence length="500" mass="56574">MNLDWLETRAYISGNSLAVIDSINHRQWSYIELNQRAVTLAHYLQQHQIKKGDRVVVISCNHICHLDLFFACNKIGAIYVPLNWMFTAVELNNLIQDCQPKAIFYNSQSLDDKYRPQALITIDILTEQYEQIFTQTRIKEPLEILTDQELPAVLLYTSGSTGKPKGAIISHRTIIANASSTIPSWNLTQQDRTITFSPMFHTAGIFCLVIPLLMVGGSIVLQSRFQPKESLELIKEYKPSLIFMVPTMYYLLNESNVLTKKDLSNVRLFISGGAPISKQVKQQFEELNLPLIDSFGLTEAGPNTFYIDPRDPKNKQGSVGKPILFTKLRLVDEYNQPVEVGKIGQIVVCGDTLYSGYWDSEKGLDSVEVQEEFHTGDLAMIDQDGYFYIMGRIKELIISGGENVIPREVCDCLQSHPLVKDCVVVGCPDNKWGEIVSAAVILNEDAVDFEQKLIQHCRAKLAKYKVPKIIIKMNEYPKIGTGKINIREIARLIAKQHQCQ</sequence>
<dbReference type="Gene3D" id="3.40.50.12780">
    <property type="entry name" value="N-terminal domain of ligase-like"/>
    <property type="match status" value="1"/>
</dbReference>
<keyword evidence="2" id="KW-0436">Ligase</keyword>
<dbReference type="PROSITE" id="PS00455">
    <property type="entry name" value="AMP_BINDING"/>
    <property type="match status" value="1"/>
</dbReference>
<evidence type="ECO:0000259" key="5">
    <source>
        <dbReference type="Pfam" id="PF13193"/>
    </source>
</evidence>
<accession>A0ABW3I825</accession>